<name>A0A9N9BJS4_9GLOM</name>
<dbReference type="Proteomes" id="UP000789396">
    <property type="component" value="Unassembled WGS sequence"/>
</dbReference>
<evidence type="ECO:0000313" key="7">
    <source>
        <dbReference type="Proteomes" id="UP000789396"/>
    </source>
</evidence>
<comment type="caution">
    <text evidence="6">The sequence shown here is derived from an EMBL/GenBank/DDBJ whole genome shotgun (WGS) entry which is preliminary data.</text>
</comment>
<dbReference type="SUPFAM" id="SSF57850">
    <property type="entry name" value="RING/U-box"/>
    <property type="match status" value="1"/>
</dbReference>
<dbReference type="InterPro" id="IPR018957">
    <property type="entry name" value="Znf_C3HC4_RING-type"/>
</dbReference>
<dbReference type="EMBL" id="CAJVPZ010005875">
    <property type="protein sequence ID" value="CAG8566990.1"/>
    <property type="molecule type" value="Genomic_DNA"/>
</dbReference>
<accession>A0A9N9BJS4</accession>
<keyword evidence="7" id="KW-1185">Reference proteome</keyword>
<proteinExistence type="predicted"/>
<evidence type="ECO:0000256" key="1">
    <source>
        <dbReference type="ARBA" id="ARBA00022723"/>
    </source>
</evidence>
<feature type="domain" description="RING-type" evidence="5">
    <location>
        <begin position="45"/>
        <end position="87"/>
    </location>
</feature>
<dbReference type="InterPro" id="IPR013083">
    <property type="entry name" value="Znf_RING/FYVE/PHD"/>
</dbReference>
<evidence type="ECO:0000313" key="6">
    <source>
        <dbReference type="EMBL" id="CAG8566990.1"/>
    </source>
</evidence>
<gene>
    <name evidence="6" type="ORF">RFULGI_LOCUS5300</name>
</gene>
<keyword evidence="3" id="KW-0862">Zinc</keyword>
<organism evidence="6 7">
    <name type="scientific">Racocetra fulgida</name>
    <dbReference type="NCBI Taxonomy" id="60492"/>
    <lineage>
        <taxon>Eukaryota</taxon>
        <taxon>Fungi</taxon>
        <taxon>Fungi incertae sedis</taxon>
        <taxon>Mucoromycota</taxon>
        <taxon>Glomeromycotina</taxon>
        <taxon>Glomeromycetes</taxon>
        <taxon>Diversisporales</taxon>
        <taxon>Gigasporaceae</taxon>
        <taxon>Racocetra</taxon>
    </lineage>
</organism>
<keyword evidence="1" id="KW-0479">Metal-binding</keyword>
<sequence length="395" mass="44941">LPLNMSTDPTSENILSLEILALNILKNLSPEKIVSNINVPELNPCSLCSKELFLSIIKKPFTFLPCGHIYHRTCLEKSIINSIEICPNINCSKSFELELEDIDTQKRPSEDTSKVKLFSKKVKKQVNREDSPILKRLIQELSTNDPGNTIIPRSESASEPNTNLINFLNFALLKVYPDEPKFVDIYQNYIKNKYKQAIEDYFKSSSASILDEEKDSIDRELTKKTGKAIRNRIDDLLPNDHVNSKKPRLTESVNSSILISADSKINKVDHITDLPNKREDTFVHDMLHDLLKEIFRDPIFELICASSKNRRRNNKENSRGKKPDFKLLVNTNDEILFGEVKSPKYKNLSSLVCQDFVKLANFQSGTLDELVKKYGNRIGMTSFGVLICGKCTGLV</sequence>
<dbReference type="OrthoDB" id="2394823at2759"/>
<dbReference type="PROSITE" id="PS50089">
    <property type="entry name" value="ZF_RING_2"/>
    <property type="match status" value="1"/>
</dbReference>
<dbReference type="Pfam" id="PF00097">
    <property type="entry name" value="zf-C3HC4"/>
    <property type="match status" value="1"/>
</dbReference>
<reference evidence="6" key="1">
    <citation type="submission" date="2021-06" db="EMBL/GenBank/DDBJ databases">
        <authorList>
            <person name="Kallberg Y."/>
            <person name="Tangrot J."/>
            <person name="Rosling A."/>
        </authorList>
    </citation>
    <scope>NUCLEOTIDE SEQUENCE</scope>
    <source>
        <strain evidence="6">IN212</strain>
    </source>
</reference>
<feature type="non-terminal residue" evidence="6">
    <location>
        <position position="395"/>
    </location>
</feature>
<evidence type="ECO:0000259" key="5">
    <source>
        <dbReference type="PROSITE" id="PS50089"/>
    </source>
</evidence>
<protein>
    <submittedName>
        <fullName evidence="6">16008_t:CDS:1</fullName>
    </submittedName>
</protein>
<evidence type="ECO:0000256" key="2">
    <source>
        <dbReference type="ARBA" id="ARBA00022771"/>
    </source>
</evidence>
<keyword evidence="2 4" id="KW-0863">Zinc-finger</keyword>
<evidence type="ECO:0000256" key="4">
    <source>
        <dbReference type="PROSITE-ProRule" id="PRU00175"/>
    </source>
</evidence>
<dbReference type="AlphaFoldDB" id="A0A9N9BJS4"/>
<evidence type="ECO:0000256" key="3">
    <source>
        <dbReference type="ARBA" id="ARBA00022833"/>
    </source>
</evidence>
<dbReference type="InterPro" id="IPR001841">
    <property type="entry name" value="Znf_RING"/>
</dbReference>
<dbReference type="GO" id="GO:0008270">
    <property type="term" value="F:zinc ion binding"/>
    <property type="evidence" value="ECO:0007669"/>
    <property type="project" value="UniProtKB-KW"/>
</dbReference>
<dbReference type="Gene3D" id="3.30.40.10">
    <property type="entry name" value="Zinc/RING finger domain, C3HC4 (zinc finger)"/>
    <property type="match status" value="1"/>
</dbReference>